<keyword evidence="3" id="KW-0411">Iron-sulfur</keyword>
<dbReference type="InterPro" id="IPR010208">
    <property type="entry name" value="Ion_transpt_RnfC/RsxC"/>
</dbReference>
<dbReference type="Gene3D" id="3.30.70.20">
    <property type="match status" value="1"/>
</dbReference>
<keyword evidence="2" id="KW-0408">Iron</keyword>
<dbReference type="Proteomes" id="UP000248798">
    <property type="component" value="Unassembled WGS sequence"/>
</dbReference>
<dbReference type="EMBL" id="QLNI01000035">
    <property type="protein sequence ID" value="RAM00943.1"/>
    <property type="molecule type" value="Genomic_DNA"/>
</dbReference>
<name>A0A328FCV5_9BACT</name>
<sequence>MIKRSLFALSKPRLTYDLLDTSVQSADEIAVPGSLTLLLPEKIDSAKKALIGPGDAVKKGQKLKLYDDSIPYVLSPVAGTIKGFDSYSDDFGNAATYILVKPDPSAKGDDQWAQTDLVQTLEFAADYLGQIPGALPVSTLTNPNYNIRTIVVTGADTDILCDTCQFVCTAYAGLMVAGAKILKAITRADRICITVPENLSAQVDLDGFNVLRTSDTYPSNLPAMVMKDHLGKELSPGATPEDEGVCFIRPEALVSLARTYETGQPVFDKIITLIDKGGKRCRVKATIGTPISKIFSCFNVQINERDRIIIGGPMRGYATYTVHHPVVPDMDTIIVQDRDVVPELSDNACVNCGECIRVCPANIPVNLLVRYLEANLYEEAADRFDLESCIECGLCGYVCRARIPLYQYIRLGKHELLTLRENA</sequence>
<evidence type="ECO:0000256" key="2">
    <source>
        <dbReference type="ARBA" id="ARBA00023004"/>
    </source>
</evidence>
<dbReference type="AlphaFoldDB" id="A0A328FCV5"/>
<evidence type="ECO:0000313" key="6">
    <source>
        <dbReference type="EMBL" id="RAM00943.1"/>
    </source>
</evidence>
<dbReference type="GO" id="GO:0009055">
    <property type="term" value="F:electron transfer activity"/>
    <property type="evidence" value="ECO:0007669"/>
    <property type="project" value="InterPro"/>
</dbReference>
<dbReference type="InterPro" id="IPR017900">
    <property type="entry name" value="4Fe4S_Fe_S_CS"/>
</dbReference>
<dbReference type="InterPro" id="IPR017896">
    <property type="entry name" value="4Fe4S_Fe-S-bd"/>
</dbReference>
<dbReference type="RefSeq" id="WP_111958630.1">
    <property type="nucleotide sequence ID" value="NZ_CP036313.1"/>
</dbReference>
<dbReference type="GO" id="GO:0051539">
    <property type="term" value="F:4 iron, 4 sulfur cluster binding"/>
    <property type="evidence" value="ECO:0007669"/>
    <property type="project" value="InterPro"/>
</dbReference>
<accession>A0A328FCV5</accession>
<feature type="domain" description="4Fe-4S ferredoxin-type" evidence="4">
    <location>
        <begin position="380"/>
        <end position="409"/>
    </location>
</feature>
<dbReference type="InterPro" id="IPR037225">
    <property type="entry name" value="Nuo51_FMN-bd_sf"/>
</dbReference>
<keyword evidence="8" id="KW-1185">Reference proteome</keyword>
<gene>
    <name evidence="6" type="ORF">DO021_16395</name>
    <name evidence="5" type="ORF">EYB58_21285</name>
</gene>
<dbReference type="GO" id="GO:0046872">
    <property type="term" value="F:metal ion binding"/>
    <property type="evidence" value="ECO:0007669"/>
    <property type="project" value="UniProtKB-KW"/>
</dbReference>
<dbReference type="PANTHER" id="PTHR43034">
    <property type="entry name" value="ION-TRANSLOCATING OXIDOREDUCTASE COMPLEX SUBUNIT C"/>
    <property type="match status" value="1"/>
</dbReference>
<dbReference type="OrthoDB" id="9767754at2"/>
<evidence type="ECO:0000313" key="5">
    <source>
        <dbReference type="EMBL" id="QBH15227.1"/>
    </source>
</evidence>
<evidence type="ECO:0000256" key="3">
    <source>
        <dbReference type="ARBA" id="ARBA00023014"/>
    </source>
</evidence>
<evidence type="ECO:0000313" key="8">
    <source>
        <dbReference type="Proteomes" id="UP000293902"/>
    </source>
</evidence>
<dbReference type="Pfam" id="PF13237">
    <property type="entry name" value="Fer4_10"/>
    <property type="match status" value="1"/>
</dbReference>
<evidence type="ECO:0000313" key="7">
    <source>
        <dbReference type="Proteomes" id="UP000248798"/>
    </source>
</evidence>
<feature type="domain" description="4Fe-4S ferredoxin-type" evidence="4">
    <location>
        <begin position="340"/>
        <end position="370"/>
    </location>
</feature>
<reference evidence="5 8" key="2">
    <citation type="submission" date="2019-02" db="EMBL/GenBank/DDBJ databases">
        <title>Complete genome sequence of Desulfobacter hydrogenophilus AcRS1.</title>
        <authorList>
            <person name="Marietou A."/>
            <person name="Lund M.B."/>
            <person name="Marshall I.P.G."/>
            <person name="Schreiber L."/>
            <person name="Jorgensen B."/>
        </authorList>
    </citation>
    <scope>NUCLEOTIDE SEQUENCE [LARGE SCALE GENOMIC DNA]</scope>
    <source>
        <strain evidence="5 8">AcRS1</strain>
    </source>
</reference>
<dbReference type="PROSITE" id="PS00198">
    <property type="entry name" value="4FE4S_FER_1"/>
    <property type="match status" value="1"/>
</dbReference>
<dbReference type="PROSITE" id="PS51379">
    <property type="entry name" value="4FE4S_FER_2"/>
    <property type="match status" value="2"/>
</dbReference>
<dbReference type="EMBL" id="CP036313">
    <property type="protein sequence ID" value="QBH15227.1"/>
    <property type="molecule type" value="Genomic_DNA"/>
</dbReference>
<dbReference type="PANTHER" id="PTHR43034:SF2">
    <property type="entry name" value="ION-TRANSLOCATING OXIDOREDUCTASE COMPLEX SUBUNIT C"/>
    <property type="match status" value="1"/>
</dbReference>
<keyword evidence="1" id="KW-0479">Metal-binding</keyword>
<reference evidence="6 7" key="1">
    <citation type="submission" date="2018-06" db="EMBL/GenBank/DDBJ databases">
        <title>Complete Genome Sequence of Desulfobacter hydrogenophilus (DSM3380).</title>
        <authorList>
            <person name="Marietou A."/>
            <person name="Schreiber L."/>
            <person name="Marshall I."/>
            <person name="Jorgensen B."/>
        </authorList>
    </citation>
    <scope>NUCLEOTIDE SEQUENCE [LARGE SCALE GENOMIC DNA]</scope>
    <source>
        <strain evidence="6 7">DSM 3380</strain>
    </source>
</reference>
<dbReference type="GO" id="GO:0016020">
    <property type="term" value="C:membrane"/>
    <property type="evidence" value="ECO:0007669"/>
    <property type="project" value="InterPro"/>
</dbReference>
<protein>
    <submittedName>
        <fullName evidence="5">4Fe-4S dicluster domain-containing protein</fullName>
    </submittedName>
    <submittedName>
        <fullName evidence="6">Electron transport complex protein RnfC</fullName>
    </submittedName>
</protein>
<dbReference type="Proteomes" id="UP000293902">
    <property type="component" value="Chromosome"/>
</dbReference>
<proteinExistence type="predicted"/>
<evidence type="ECO:0000256" key="1">
    <source>
        <dbReference type="ARBA" id="ARBA00022723"/>
    </source>
</evidence>
<evidence type="ECO:0000259" key="4">
    <source>
        <dbReference type="PROSITE" id="PS51379"/>
    </source>
</evidence>
<organism evidence="6 7">
    <name type="scientific">Desulfobacter hydrogenophilus</name>
    <dbReference type="NCBI Taxonomy" id="2291"/>
    <lineage>
        <taxon>Bacteria</taxon>
        <taxon>Pseudomonadati</taxon>
        <taxon>Thermodesulfobacteriota</taxon>
        <taxon>Desulfobacteria</taxon>
        <taxon>Desulfobacterales</taxon>
        <taxon>Desulfobacteraceae</taxon>
        <taxon>Desulfobacter</taxon>
    </lineage>
</organism>
<dbReference type="SUPFAM" id="SSF142019">
    <property type="entry name" value="Nqo1 FMN-binding domain-like"/>
    <property type="match status" value="1"/>
</dbReference>
<dbReference type="SUPFAM" id="SSF46548">
    <property type="entry name" value="alpha-helical ferredoxin"/>
    <property type="match status" value="1"/>
</dbReference>